<proteinExistence type="predicted"/>
<accession>A0A147BBH0</accession>
<evidence type="ECO:0000313" key="2">
    <source>
        <dbReference type="EMBL" id="JAR88091.1"/>
    </source>
</evidence>
<name>A0A147BBH0_IXORI</name>
<organism evidence="2">
    <name type="scientific">Ixodes ricinus</name>
    <name type="common">Common tick</name>
    <name type="synonym">Acarus ricinus</name>
    <dbReference type="NCBI Taxonomy" id="34613"/>
    <lineage>
        <taxon>Eukaryota</taxon>
        <taxon>Metazoa</taxon>
        <taxon>Ecdysozoa</taxon>
        <taxon>Arthropoda</taxon>
        <taxon>Chelicerata</taxon>
        <taxon>Arachnida</taxon>
        <taxon>Acari</taxon>
        <taxon>Parasitiformes</taxon>
        <taxon>Ixodida</taxon>
        <taxon>Ixodoidea</taxon>
        <taxon>Ixodidae</taxon>
        <taxon>Ixodinae</taxon>
        <taxon>Ixodes</taxon>
    </lineage>
</organism>
<evidence type="ECO:0000256" key="1">
    <source>
        <dbReference type="SAM" id="MobiDB-lite"/>
    </source>
</evidence>
<reference evidence="2" key="1">
    <citation type="journal article" date="2018" name="PLoS Negl. Trop. Dis.">
        <title>Sialome diversity of ticks revealed by RNAseq of single tick salivary glands.</title>
        <authorList>
            <person name="Perner J."/>
            <person name="Kropackova S."/>
            <person name="Kopacek P."/>
            <person name="Ribeiro J.M."/>
        </authorList>
    </citation>
    <scope>NUCLEOTIDE SEQUENCE</scope>
    <source>
        <strain evidence="2">Siblings of single egg batch collected in Ceske Budejovice</strain>
        <tissue evidence="2">Salivary glands</tissue>
    </source>
</reference>
<dbReference type="AlphaFoldDB" id="A0A147BBH0"/>
<feature type="compositionally biased region" description="Basic and acidic residues" evidence="1">
    <location>
        <begin position="8"/>
        <end position="20"/>
    </location>
</feature>
<protein>
    <submittedName>
        <fullName evidence="2">Putative retrotransposon gag protein</fullName>
    </submittedName>
</protein>
<dbReference type="EMBL" id="GEGO01007313">
    <property type="protein sequence ID" value="JAR88091.1"/>
    <property type="molecule type" value="Transcribed_RNA"/>
</dbReference>
<sequence length="205" mass="21951">FTSQHRRERAEDILRKRTQDPNESITSFVGDVHRLSARADPQVTEEKKLRILVRGVKDDIFGGLVRNPPTTVEVLVTEATNIERALQARASHYQRHPGVGAPTLLNGENTPGTPEYPEGRPGATAKVAANHQPSANPFHRRGCPRSASGAATRGSRHHGGTGGTDVKLRRHGPTTAASSPPSHGATRKSRPNAAVPPTTGRSGAR</sequence>
<feature type="region of interest" description="Disordered" evidence="1">
    <location>
        <begin position="98"/>
        <end position="205"/>
    </location>
</feature>
<feature type="region of interest" description="Disordered" evidence="1">
    <location>
        <begin position="1"/>
        <end position="22"/>
    </location>
</feature>
<feature type="non-terminal residue" evidence="2">
    <location>
        <position position="205"/>
    </location>
</feature>
<feature type="non-terminal residue" evidence="2">
    <location>
        <position position="1"/>
    </location>
</feature>